<proteinExistence type="predicted"/>
<keyword evidence="3" id="KW-1185">Reference proteome</keyword>
<name>A0AAV7MIC0_PLEWA</name>
<comment type="caution">
    <text evidence="2">The sequence shown here is derived from an EMBL/GenBank/DDBJ whole genome shotgun (WGS) entry which is preliminary data.</text>
</comment>
<reference evidence="2" key="1">
    <citation type="journal article" date="2022" name="bioRxiv">
        <title>Sequencing and chromosome-scale assembly of the giantPleurodeles waltlgenome.</title>
        <authorList>
            <person name="Brown T."/>
            <person name="Elewa A."/>
            <person name="Iarovenko S."/>
            <person name="Subramanian E."/>
            <person name="Araus A.J."/>
            <person name="Petzold A."/>
            <person name="Susuki M."/>
            <person name="Suzuki K.-i.T."/>
            <person name="Hayashi T."/>
            <person name="Toyoda A."/>
            <person name="Oliveira C."/>
            <person name="Osipova E."/>
            <person name="Leigh N.D."/>
            <person name="Simon A."/>
            <person name="Yun M.H."/>
        </authorList>
    </citation>
    <scope>NUCLEOTIDE SEQUENCE</scope>
    <source>
        <strain evidence="2">20211129_DDA</strain>
        <tissue evidence="2">Liver</tissue>
    </source>
</reference>
<accession>A0AAV7MIC0</accession>
<evidence type="ECO:0000313" key="2">
    <source>
        <dbReference type="EMBL" id="KAJ1103530.1"/>
    </source>
</evidence>
<dbReference type="AlphaFoldDB" id="A0AAV7MIC0"/>
<gene>
    <name evidence="2" type="ORF">NDU88_000952</name>
</gene>
<sequence>MLRYKHCVNTDEVPARRDEAERLRVHIKVSRILRVQKLVVTGVFDYSEGDSEELGSHPLSATEFFPRPPEQGPYLIKDP</sequence>
<organism evidence="2 3">
    <name type="scientific">Pleurodeles waltl</name>
    <name type="common">Iberian ribbed newt</name>
    <dbReference type="NCBI Taxonomy" id="8319"/>
    <lineage>
        <taxon>Eukaryota</taxon>
        <taxon>Metazoa</taxon>
        <taxon>Chordata</taxon>
        <taxon>Craniata</taxon>
        <taxon>Vertebrata</taxon>
        <taxon>Euteleostomi</taxon>
        <taxon>Amphibia</taxon>
        <taxon>Batrachia</taxon>
        <taxon>Caudata</taxon>
        <taxon>Salamandroidea</taxon>
        <taxon>Salamandridae</taxon>
        <taxon>Pleurodelinae</taxon>
        <taxon>Pleurodeles</taxon>
    </lineage>
</organism>
<evidence type="ECO:0000256" key="1">
    <source>
        <dbReference type="SAM" id="MobiDB-lite"/>
    </source>
</evidence>
<dbReference type="EMBL" id="JANPWB010000013">
    <property type="protein sequence ID" value="KAJ1103530.1"/>
    <property type="molecule type" value="Genomic_DNA"/>
</dbReference>
<dbReference type="Proteomes" id="UP001066276">
    <property type="component" value="Chromosome 9"/>
</dbReference>
<evidence type="ECO:0000313" key="3">
    <source>
        <dbReference type="Proteomes" id="UP001066276"/>
    </source>
</evidence>
<feature type="region of interest" description="Disordered" evidence="1">
    <location>
        <begin position="51"/>
        <end position="79"/>
    </location>
</feature>
<protein>
    <submittedName>
        <fullName evidence="2">Uncharacterized protein</fullName>
    </submittedName>
</protein>